<dbReference type="GO" id="GO:0005886">
    <property type="term" value="C:plasma membrane"/>
    <property type="evidence" value="ECO:0007669"/>
    <property type="project" value="UniProtKB-SubCell"/>
</dbReference>
<dbReference type="InterPro" id="IPR011527">
    <property type="entry name" value="ABC1_TM_dom"/>
</dbReference>
<evidence type="ECO:0000256" key="7">
    <source>
        <dbReference type="ARBA" id="ARBA00023136"/>
    </source>
</evidence>
<dbReference type="GO" id="GO:0005524">
    <property type="term" value="F:ATP binding"/>
    <property type="evidence" value="ECO:0007669"/>
    <property type="project" value="UniProtKB-KW"/>
</dbReference>
<dbReference type="InterPro" id="IPR039421">
    <property type="entry name" value="Type_1_exporter"/>
</dbReference>
<name>D2MMC2_9FIRM</name>
<keyword evidence="6 8" id="KW-1133">Transmembrane helix</keyword>
<keyword evidence="4" id="KW-0547">Nucleotide-binding</keyword>
<dbReference type="Gene3D" id="1.20.1560.10">
    <property type="entry name" value="ABC transporter type 1, transmembrane domain"/>
    <property type="match status" value="1"/>
</dbReference>
<feature type="domain" description="ABC transmembrane type-1" evidence="10">
    <location>
        <begin position="27"/>
        <end position="311"/>
    </location>
</feature>
<evidence type="ECO:0000259" key="10">
    <source>
        <dbReference type="PROSITE" id="PS50929"/>
    </source>
</evidence>
<dbReference type="AlphaFoldDB" id="D2MMC2"/>
<dbReference type="PROSITE" id="PS50893">
    <property type="entry name" value="ABC_TRANSPORTER_2"/>
    <property type="match status" value="1"/>
</dbReference>
<evidence type="ECO:0000256" key="4">
    <source>
        <dbReference type="ARBA" id="ARBA00022741"/>
    </source>
</evidence>
<feature type="domain" description="ABC transporter" evidence="9">
    <location>
        <begin position="343"/>
        <end position="575"/>
    </location>
</feature>
<feature type="transmembrane region" description="Helical" evidence="8">
    <location>
        <begin position="21"/>
        <end position="44"/>
    </location>
</feature>
<dbReference type="eggNOG" id="COG1132">
    <property type="taxonomic scope" value="Bacteria"/>
</dbReference>
<evidence type="ECO:0000259" key="9">
    <source>
        <dbReference type="PROSITE" id="PS50893"/>
    </source>
</evidence>
<gene>
    <name evidence="11" type="ORF">HMPREF9013_0900</name>
</gene>
<accession>D2MMC2</accession>
<evidence type="ECO:0000313" key="11">
    <source>
        <dbReference type="EMBL" id="EFC06198.1"/>
    </source>
</evidence>
<organism evidence="11 12">
    <name type="scientific">Bulleidia extructa W1219</name>
    <dbReference type="NCBI Taxonomy" id="679192"/>
    <lineage>
        <taxon>Bacteria</taxon>
        <taxon>Bacillati</taxon>
        <taxon>Bacillota</taxon>
        <taxon>Erysipelotrichia</taxon>
        <taxon>Erysipelotrichales</taxon>
        <taxon>Erysipelotrichaceae</taxon>
        <taxon>Bulleidia</taxon>
    </lineage>
</organism>
<proteinExistence type="predicted"/>
<evidence type="ECO:0000256" key="2">
    <source>
        <dbReference type="ARBA" id="ARBA00022448"/>
    </source>
</evidence>
<keyword evidence="3 8" id="KW-0812">Transmembrane</keyword>
<dbReference type="PROSITE" id="PS50929">
    <property type="entry name" value="ABC_TM1F"/>
    <property type="match status" value="1"/>
</dbReference>
<dbReference type="SUPFAM" id="SSF90123">
    <property type="entry name" value="ABC transporter transmembrane region"/>
    <property type="match status" value="1"/>
</dbReference>
<dbReference type="CDD" id="cd18547">
    <property type="entry name" value="ABC_6TM_Tm288_like"/>
    <property type="match status" value="1"/>
</dbReference>
<evidence type="ECO:0000256" key="5">
    <source>
        <dbReference type="ARBA" id="ARBA00022840"/>
    </source>
</evidence>
<dbReference type="OrthoDB" id="9770415at2"/>
<dbReference type="RefSeq" id="WP_006626543.1">
    <property type="nucleotide sequence ID" value="NZ_ADFR01000002.1"/>
</dbReference>
<dbReference type="PANTHER" id="PTHR43394:SF1">
    <property type="entry name" value="ATP-BINDING CASSETTE SUB-FAMILY B MEMBER 10, MITOCHONDRIAL"/>
    <property type="match status" value="1"/>
</dbReference>
<dbReference type="GO" id="GO:0015421">
    <property type="term" value="F:ABC-type oligopeptide transporter activity"/>
    <property type="evidence" value="ECO:0007669"/>
    <property type="project" value="TreeGrafter"/>
</dbReference>
<keyword evidence="12" id="KW-1185">Reference proteome</keyword>
<dbReference type="PANTHER" id="PTHR43394">
    <property type="entry name" value="ATP-DEPENDENT PERMEASE MDL1, MITOCHONDRIAL"/>
    <property type="match status" value="1"/>
</dbReference>
<dbReference type="SMART" id="SM00382">
    <property type="entry name" value="AAA"/>
    <property type="match status" value="1"/>
</dbReference>
<dbReference type="InterPro" id="IPR003593">
    <property type="entry name" value="AAA+_ATPase"/>
</dbReference>
<sequence length="582" mass="66360">MRKIQENDSFILRKLFHYLRQYRVFLVLSILFAIISSIFMLYVPILFGQAIDDTIHLNQFQFSIILRTLIFISIFVLMGGLSTWLMNLINNKLTYCIIRDLRSDSMNKIQHLPLQYLDTHSIGDIESRIIADCDQIGDSLLLGFSQLFQGVITIIVTLTFMFSKSWLITLLVILLTPISFFVAKFIASRSFYLFKDLSVLRGEQTSLIEEMIGEEKIVQALGYQDKAKIRFQIINQNLQKISEKAIFFSSLTNPSTRFVNGIIYALVALIGSFSILKGHLSVGGLSVLLGYANQYMKPFNDISSVVTEFQNALACTARIFEIIEQPSESPDPIGTLGKAKGHIKVKDVCFNYVSYQPLIERFNVEAKPGMRIAIVGPTGCGKTTFINLLMRFYDIQDGSIQIDGKDIRSISRHELRKNFGMVLQDTWIQKGTIRDNIIIGKPNASEKEILQAAKNAHSYDFIKRLPKGFETEIEDSSMSQGEKQLLCITRVMLQSPPMLILDEATSSIDTRTEIQIQQAFDRLMKGRTSFIVAHRLSTIRYADLILVMKEGHIIEQGNHETLLAKHGFYHYLYHSQFERTCK</sequence>
<feature type="transmembrane region" description="Helical" evidence="8">
    <location>
        <begin position="166"/>
        <end position="187"/>
    </location>
</feature>
<evidence type="ECO:0000313" key="12">
    <source>
        <dbReference type="Proteomes" id="UP000005017"/>
    </source>
</evidence>
<keyword evidence="2" id="KW-0813">Transport</keyword>
<dbReference type="CDD" id="cd03254">
    <property type="entry name" value="ABCC_Glucan_exporter_like"/>
    <property type="match status" value="1"/>
</dbReference>
<keyword evidence="7 8" id="KW-0472">Membrane</keyword>
<feature type="transmembrane region" description="Helical" evidence="8">
    <location>
        <begin position="258"/>
        <end position="276"/>
    </location>
</feature>
<feature type="transmembrane region" description="Helical" evidence="8">
    <location>
        <begin position="64"/>
        <end position="89"/>
    </location>
</feature>
<evidence type="ECO:0000256" key="8">
    <source>
        <dbReference type="SAM" id="Phobius"/>
    </source>
</evidence>
<evidence type="ECO:0000256" key="1">
    <source>
        <dbReference type="ARBA" id="ARBA00004651"/>
    </source>
</evidence>
<dbReference type="Pfam" id="PF00664">
    <property type="entry name" value="ABC_membrane"/>
    <property type="match status" value="1"/>
</dbReference>
<evidence type="ECO:0000256" key="6">
    <source>
        <dbReference type="ARBA" id="ARBA00022989"/>
    </source>
</evidence>
<dbReference type="Gene3D" id="3.40.50.300">
    <property type="entry name" value="P-loop containing nucleotide triphosphate hydrolases"/>
    <property type="match status" value="1"/>
</dbReference>
<evidence type="ECO:0000256" key="3">
    <source>
        <dbReference type="ARBA" id="ARBA00022692"/>
    </source>
</evidence>
<dbReference type="EMBL" id="ADFR01000002">
    <property type="protein sequence ID" value="EFC06198.1"/>
    <property type="molecule type" value="Genomic_DNA"/>
</dbReference>
<dbReference type="Proteomes" id="UP000005017">
    <property type="component" value="Unassembled WGS sequence"/>
</dbReference>
<dbReference type="SUPFAM" id="SSF52540">
    <property type="entry name" value="P-loop containing nucleoside triphosphate hydrolases"/>
    <property type="match status" value="1"/>
</dbReference>
<comment type="caution">
    <text evidence="11">The sequence shown here is derived from an EMBL/GenBank/DDBJ whole genome shotgun (WGS) entry which is preliminary data.</text>
</comment>
<keyword evidence="5 11" id="KW-0067">ATP-binding</keyword>
<reference evidence="12" key="1">
    <citation type="submission" date="2009-12" db="EMBL/GenBank/DDBJ databases">
        <title>Sequence of Clostridiales genomosp. BVAB3 str. UPII9-5.</title>
        <authorList>
            <person name="Madupu R."/>
            <person name="Durkin A.S."/>
            <person name="Torralba M."/>
            <person name="Methe B."/>
            <person name="Sutton G.G."/>
            <person name="Strausberg R.L."/>
            <person name="Nelson K.E."/>
        </authorList>
    </citation>
    <scope>NUCLEOTIDE SEQUENCE [LARGE SCALE GENOMIC DNA]</scope>
    <source>
        <strain evidence="12">W1219</strain>
    </source>
</reference>
<protein>
    <submittedName>
        <fullName evidence="11">ABC transporter, ATP-binding protein</fullName>
    </submittedName>
</protein>
<dbReference type="FunFam" id="3.40.50.300:FF:000287">
    <property type="entry name" value="Multidrug ABC transporter ATP-binding protein"/>
    <property type="match status" value="1"/>
</dbReference>
<dbReference type="InterPro" id="IPR027417">
    <property type="entry name" value="P-loop_NTPase"/>
</dbReference>
<dbReference type="STRING" id="679192.HMPREF9013_0900"/>
<dbReference type="InterPro" id="IPR003439">
    <property type="entry name" value="ABC_transporter-like_ATP-bd"/>
</dbReference>
<dbReference type="Pfam" id="PF00005">
    <property type="entry name" value="ABC_tran"/>
    <property type="match status" value="1"/>
</dbReference>
<comment type="subcellular location">
    <subcellularLocation>
        <location evidence="1">Cell membrane</location>
        <topology evidence="1">Multi-pass membrane protein</topology>
    </subcellularLocation>
</comment>
<feature type="transmembrane region" description="Helical" evidence="8">
    <location>
        <begin position="140"/>
        <end position="160"/>
    </location>
</feature>
<dbReference type="GO" id="GO:0016887">
    <property type="term" value="F:ATP hydrolysis activity"/>
    <property type="evidence" value="ECO:0007669"/>
    <property type="project" value="InterPro"/>
</dbReference>
<dbReference type="InterPro" id="IPR036640">
    <property type="entry name" value="ABC1_TM_sf"/>
</dbReference>